<reference evidence="3" key="1">
    <citation type="submission" date="2016-10" db="EMBL/GenBank/DDBJ databases">
        <authorList>
            <person name="Varghese N."/>
            <person name="Submissions S."/>
        </authorList>
    </citation>
    <scope>NUCLEOTIDE SEQUENCE [LARGE SCALE GENOMIC DNA]</scope>
    <source>
        <strain evidence="3">DSM 19110</strain>
    </source>
</reference>
<proteinExistence type="predicted"/>
<evidence type="ECO:0008006" key="4">
    <source>
        <dbReference type="Google" id="ProtNLM"/>
    </source>
</evidence>
<accession>A0A1G9P837</accession>
<evidence type="ECO:0000313" key="2">
    <source>
        <dbReference type="EMBL" id="SDL94910.1"/>
    </source>
</evidence>
<protein>
    <recommendedName>
        <fullName evidence="4">Outer membrane protein beta-barrel domain-containing protein</fullName>
    </recommendedName>
</protein>
<dbReference type="RefSeq" id="WP_074605427.1">
    <property type="nucleotide sequence ID" value="NZ_FNGY01000002.1"/>
</dbReference>
<name>A0A1G9P837_9SPHI</name>
<evidence type="ECO:0000313" key="3">
    <source>
        <dbReference type="Proteomes" id="UP000183200"/>
    </source>
</evidence>
<organism evidence="2 3">
    <name type="scientific">Pedobacter steynii</name>
    <dbReference type="NCBI Taxonomy" id="430522"/>
    <lineage>
        <taxon>Bacteria</taxon>
        <taxon>Pseudomonadati</taxon>
        <taxon>Bacteroidota</taxon>
        <taxon>Sphingobacteriia</taxon>
        <taxon>Sphingobacteriales</taxon>
        <taxon>Sphingobacteriaceae</taxon>
        <taxon>Pedobacter</taxon>
    </lineage>
</organism>
<sequence>MKNSEWYNKLWQRKLKELPLQKDTDEAWADMKHILDQQMPENGTKDIIQTNTDNKLPVSGIIALFRFILPLAAMIGIVIYSNSNHSDKKSPKKKDLKQIVEKSLSNHTKKEMHKNIIATVDSGKNGKLTIGKLNNSNNVDFPIASDTIINSQNILTPDKITEQIKLVEIGYDSILSSPFNSKLNLGKITTSKIPSNYRRQFNYGIKTGYKINNNGDNAYFGAYAFLDINKRWYVSPELIINTSRLISASFSSANYLKIDSIAPFKIIHSKKVYIFEVPLNIGYRVSKNISLSAGPVFSILIKQKVVPGRTGYVTEPAIDTISKTKIINAALAHSPLTPKFNLGISAGISMQAGKFIIETKYQQNLIPSKVSSDLGEYKFNNSSLILGVAFGLNNRP</sequence>
<keyword evidence="1" id="KW-0472">Membrane</keyword>
<dbReference type="Proteomes" id="UP000183200">
    <property type="component" value="Unassembled WGS sequence"/>
</dbReference>
<keyword evidence="1" id="KW-0812">Transmembrane</keyword>
<keyword evidence="1" id="KW-1133">Transmembrane helix</keyword>
<dbReference type="AlphaFoldDB" id="A0A1G9P837"/>
<dbReference type="EMBL" id="FNGY01000002">
    <property type="protein sequence ID" value="SDL94910.1"/>
    <property type="molecule type" value="Genomic_DNA"/>
</dbReference>
<keyword evidence="3" id="KW-1185">Reference proteome</keyword>
<gene>
    <name evidence="2" type="ORF">SAMN05421820_102574</name>
</gene>
<dbReference type="OrthoDB" id="794435at2"/>
<feature type="transmembrane region" description="Helical" evidence="1">
    <location>
        <begin position="61"/>
        <end position="80"/>
    </location>
</feature>
<evidence type="ECO:0000256" key="1">
    <source>
        <dbReference type="SAM" id="Phobius"/>
    </source>
</evidence>